<keyword evidence="6" id="KW-0029">Amino-acid transport</keyword>
<evidence type="ECO:0000256" key="8">
    <source>
        <dbReference type="ARBA" id="ARBA00023136"/>
    </source>
</evidence>
<name>A0ABQ3CZQ8_9RHOB</name>
<evidence type="ECO:0000256" key="3">
    <source>
        <dbReference type="ARBA" id="ARBA00022448"/>
    </source>
</evidence>
<evidence type="ECO:0000256" key="6">
    <source>
        <dbReference type="ARBA" id="ARBA00022970"/>
    </source>
</evidence>
<feature type="transmembrane region" description="Helical" evidence="9">
    <location>
        <begin position="26"/>
        <end position="44"/>
    </location>
</feature>
<sequence length="405" mass="44477">MSVITDPPQQGFRISQLLYDTRYRSMTIQIIALIGFLVAFGWLINNTLANLAALGKPLGFGFLWEPAGYDINQRLIEYNSQMSNARAALVGVLNTLLVAVLGCIAATILGVLIGVLRLSKNWLVSRLMTVYIEGFRNVPVLLWILMAMAIFIEIFPQPRDFRGEDPVATMKIFETVAVTNRGVYLPGPIMNAGSGVVVAAFIASLVAIFFFGKWAKARQEQTGQILPTFWIKLGILIIPSMLIFFIMGKPIGMEVPAIKGFNFAGGIYMRNSLIALWLALSLYTAAFIAETVRSGIMAVSKGQTEAAAALGLRPARTMNLVVLPQALRVIIPPMISQYLNLTKNSSLAIAVGYMDVTGTLGGITLNQTGREMECLIILMAIYLTISLIISGVMNWYNERVKLQER</sequence>
<accession>A0ABQ3CZQ8</accession>
<keyword evidence="7 9" id="KW-1133">Transmembrane helix</keyword>
<dbReference type="Proteomes" id="UP000634455">
    <property type="component" value="Unassembled WGS sequence"/>
</dbReference>
<evidence type="ECO:0000256" key="1">
    <source>
        <dbReference type="ARBA" id="ARBA00004429"/>
    </source>
</evidence>
<dbReference type="NCBIfam" id="TIGR01726">
    <property type="entry name" value="HEQRo_perm_3TM"/>
    <property type="match status" value="1"/>
</dbReference>
<feature type="transmembrane region" description="Helical" evidence="9">
    <location>
        <begin position="87"/>
        <end position="116"/>
    </location>
</feature>
<evidence type="ECO:0000259" key="10">
    <source>
        <dbReference type="PROSITE" id="PS50928"/>
    </source>
</evidence>
<dbReference type="InterPro" id="IPR000515">
    <property type="entry name" value="MetI-like"/>
</dbReference>
<comment type="subcellular location">
    <subcellularLocation>
        <location evidence="1">Cell inner membrane</location>
        <topology evidence="1">Multi-pass membrane protein</topology>
    </subcellularLocation>
    <subcellularLocation>
        <location evidence="9">Cell membrane</location>
        <topology evidence="9">Multi-pass membrane protein</topology>
    </subcellularLocation>
</comment>
<evidence type="ECO:0000256" key="5">
    <source>
        <dbReference type="ARBA" id="ARBA00022692"/>
    </source>
</evidence>
<protein>
    <submittedName>
        <fullName evidence="11">Amino acid ABC transporter permease</fullName>
    </submittedName>
</protein>
<evidence type="ECO:0000313" key="12">
    <source>
        <dbReference type="Proteomes" id="UP000634455"/>
    </source>
</evidence>
<dbReference type="InterPro" id="IPR035906">
    <property type="entry name" value="MetI-like_sf"/>
</dbReference>
<dbReference type="Pfam" id="PF00528">
    <property type="entry name" value="BPD_transp_1"/>
    <property type="match status" value="1"/>
</dbReference>
<feature type="transmembrane region" description="Helical" evidence="9">
    <location>
        <begin position="375"/>
        <end position="396"/>
    </location>
</feature>
<dbReference type="InterPro" id="IPR010065">
    <property type="entry name" value="AA_ABC_transptr_permease_3TM"/>
</dbReference>
<dbReference type="RefSeq" id="WP_189639854.1">
    <property type="nucleotide sequence ID" value="NZ_BMZF01000003.1"/>
</dbReference>
<proteinExistence type="inferred from homology"/>
<feature type="transmembrane region" description="Helical" evidence="9">
    <location>
        <begin position="224"/>
        <end position="247"/>
    </location>
</feature>
<feature type="transmembrane region" description="Helical" evidence="9">
    <location>
        <begin position="137"/>
        <end position="155"/>
    </location>
</feature>
<dbReference type="EMBL" id="BMZF01000003">
    <property type="protein sequence ID" value="GHA50035.1"/>
    <property type="molecule type" value="Genomic_DNA"/>
</dbReference>
<evidence type="ECO:0000256" key="9">
    <source>
        <dbReference type="RuleBase" id="RU363032"/>
    </source>
</evidence>
<dbReference type="SUPFAM" id="SSF161098">
    <property type="entry name" value="MetI-like"/>
    <property type="match status" value="2"/>
</dbReference>
<evidence type="ECO:0000256" key="4">
    <source>
        <dbReference type="ARBA" id="ARBA00022475"/>
    </source>
</evidence>
<keyword evidence="12" id="KW-1185">Reference proteome</keyword>
<dbReference type="CDD" id="cd06261">
    <property type="entry name" value="TM_PBP2"/>
    <property type="match status" value="1"/>
</dbReference>
<reference evidence="12" key="1">
    <citation type="journal article" date="2019" name="Int. J. Syst. Evol. Microbiol.">
        <title>The Global Catalogue of Microorganisms (GCM) 10K type strain sequencing project: providing services to taxonomists for standard genome sequencing and annotation.</title>
        <authorList>
            <consortium name="The Broad Institute Genomics Platform"/>
            <consortium name="The Broad Institute Genome Sequencing Center for Infectious Disease"/>
            <person name="Wu L."/>
            <person name="Ma J."/>
        </authorList>
    </citation>
    <scope>NUCLEOTIDE SEQUENCE [LARGE SCALE GENOMIC DNA]</scope>
    <source>
        <strain evidence="12">KCTC 32465</strain>
    </source>
</reference>
<evidence type="ECO:0000256" key="2">
    <source>
        <dbReference type="ARBA" id="ARBA00010072"/>
    </source>
</evidence>
<keyword evidence="3 9" id="KW-0813">Transport</keyword>
<keyword evidence="5 9" id="KW-0812">Transmembrane</keyword>
<evidence type="ECO:0000313" key="11">
    <source>
        <dbReference type="EMBL" id="GHA50035.1"/>
    </source>
</evidence>
<keyword evidence="4" id="KW-1003">Cell membrane</keyword>
<feature type="transmembrane region" description="Helical" evidence="9">
    <location>
        <begin position="189"/>
        <end position="212"/>
    </location>
</feature>
<dbReference type="PANTHER" id="PTHR30614">
    <property type="entry name" value="MEMBRANE COMPONENT OF AMINO ACID ABC TRANSPORTER"/>
    <property type="match status" value="1"/>
</dbReference>
<keyword evidence="8 9" id="KW-0472">Membrane</keyword>
<comment type="caution">
    <text evidence="11">The sequence shown here is derived from an EMBL/GenBank/DDBJ whole genome shotgun (WGS) entry which is preliminary data.</text>
</comment>
<feature type="transmembrane region" description="Helical" evidence="9">
    <location>
        <begin position="267"/>
        <end position="289"/>
    </location>
</feature>
<dbReference type="PANTHER" id="PTHR30614:SF37">
    <property type="entry name" value="AMINO-ACID ABC TRANSPORTER PERMEASE PROTEIN YHDX-RELATED"/>
    <property type="match status" value="1"/>
</dbReference>
<dbReference type="PROSITE" id="PS50928">
    <property type="entry name" value="ABC_TM1"/>
    <property type="match status" value="1"/>
</dbReference>
<dbReference type="InterPro" id="IPR043429">
    <property type="entry name" value="ArtM/GltK/GlnP/TcyL/YhdX-like"/>
</dbReference>
<gene>
    <name evidence="11" type="primary">bztB</name>
    <name evidence="11" type="ORF">GCM10008927_13710</name>
</gene>
<organism evidence="11 12">
    <name type="scientific">Paramylibacter ulvae</name>
    <dbReference type="NCBI Taxonomy" id="1651968"/>
    <lineage>
        <taxon>Bacteria</taxon>
        <taxon>Pseudomonadati</taxon>
        <taxon>Pseudomonadota</taxon>
        <taxon>Alphaproteobacteria</taxon>
        <taxon>Rhodobacterales</taxon>
        <taxon>Paracoccaceae</taxon>
        <taxon>Paramylibacter</taxon>
    </lineage>
</organism>
<feature type="domain" description="ABC transmembrane type-1" evidence="10">
    <location>
        <begin position="92"/>
        <end position="393"/>
    </location>
</feature>
<comment type="similarity">
    <text evidence="2">Belongs to the binding-protein-dependent transport system permease family. HisMQ subfamily.</text>
</comment>
<evidence type="ECO:0000256" key="7">
    <source>
        <dbReference type="ARBA" id="ARBA00022989"/>
    </source>
</evidence>
<dbReference type="Gene3D" id="1.10.3720.10">
    <property type="entry name" value="MetI-like"/>
    <property type="match status" value="2"/>
</dbReference>